<dbReference type="NCBIfam" id="TIGR00377">
    <property type="entry name" value="ant_ant_sig"/>
    <property type="match status" value="1"/>
</dbReference>
<keyword evidence="5" id="KW-1185">Reference proteome</keyword>
<dbReference type="OrthoDB" id="6196858at2"/>
<reference evidence="4 5" key="1">
    <citation type="submission" date="2014-06" db="EMBL/GenBank/DDBJ databases">
        <title>Whole Genome Sequences of Three Symbiotic Endozoicomonas Bacteria.</title>
        <authorList>
            <person name="Neave M.J."/>
            <person name="Apprill A."/>
            <person name="Voolstra C.R."/>
        </authorList>
    </citation>
    <scope>NUCLEOTIDE SEQUENCE [LARGE SCALE GENOMIC DNA]</scope>
    <source>
        <strain evidence="4 5">DSM 25634</strain>
    </source>
</reference>
<feature type="domain" description="STAS" evidence="3">
    <location>
        <begin position="3"/>
        <end position="111"/>
    </location>
</feature>
<dbReference type="Pfam" id="PF01740">
    <property type="entry name" value="STAS"/>
    <property type="match status" value="1"/>
</dbReference>
<dbReference type="STRING" id="1137799.GZ78_01675"/>
<accession>A0A081NK43</accession>
<dbReference type="AlphaFoldDB" id="A0A081NK43"/>
<dbReference type="InterPro" id="IPR002645">
    <property type="entry name" value="STAS_dom"/>
</dbReference>
<evidence type="ECO:0000256" key="1">
    <source>
        <dbReference type="ARBA" id="ARBA00009013"/>
    </source>
</evidence>
<comment type="caution">
    <text evidence="4">The sequence shown here is derived from an EMBL/GenBank/DDBJ whole genome shotgun (WGS) entry which is preliminary data.</text>
</comment>
<proteinExistence type="inferred from homology"/>
<comment type="similarity">
    <text evidence="1 2">Belongs to the anti-sigma-factor antagonist family.</text>
</comment>
<dbReference type="SUPFAM" id="SSF52091">
    <property type="entry name" value="SpoIIaa-like"/>
    <property type="match status" value="1"/>
</dbReference>
<evidence type="ECO:0000259" key="3">
    <source>
        <dbReference type="PROSITE" id="PS50801"/>
    </source>
</evidence>
<gene>
    <name evidence="4" type="ORF">GZ78_01675</name>
</gene>
<evidence type="ECO:0000256" key="2">
    <source>
        <dbReference type="RuleBase" id="RU003749"/>
    </source>
</evidence>
<dbReference type="RefSeq" id="WP_034832208.1">
    <property type="nucleotide sequence ID" value="NZ_JOKH01000001.1"/>
</dbReference>
<dbReference type="InterPro" id="IPR003658">
    <property type="entry name" value="Anti-sigma_ant"/>
</dbReference>
<protein>
    <recommendedName>
        <fullName evidence="2">Anti-sigma factor antagonist</fullName>
    </recommendedName>
</protein>
<evidence type="ECO:0000313" key="4">
    <source>
        <dbReference type="EMBL" id="KEQ18816.1"/>
    </source>
</evidence>
<name>A0A081NK43_9GAMM</name>
<dbReference type="eggNOG" id="COG1366">
    <property type="taxonomic scope" value="Bacteria"/>
</dbReference>
<dbReference type="PROSITE" id="PS50801">
    <property type="entry name" value="STAS"/>
    <property type="match status" value="1"/>
</dbReference>
<dbReference type="Proteomes" id="UP000028073">
    <property type="component" value="Unassembled WGS sequence"/>
</dbReference>
<evidence type="ECO:0000313" key="5">
    <source>
        <dbReference type="Proteomes" id="UP000028073"/>
    </source>
</evidence>
<dbReference type="PANTHER" id="PTHR33495">
    <property type="entry name" value="ANTI-SIGMA FACTOR ANTAGONIST TM_1081-RELATED-RELATED"/>
    <property type="match status" value="1"/>
</dbReference>
<dbReference type="GO" id="GO:0043856">
    <property type="term" value="F:anti-sigma factor antagonist activity"/>
    <property type="evidence" value="ECO:0007669"/>
    <property type="project" value="InterPro"/>
</dbReference>
<dbReference type="EMBL" id="JOKH01000001">
    <property type="protein sequence ID" value="KEQ18816.1"/>
    <property type="molecule type" value="Genomic_DNA"/>
</dbReference>
<organism evidence="4 5">
    <name type="scientific">Endozoicomonas numazuensis</name>
    <dbReference type="NCBI Taxonomy" id="1137799"/>
    <lineage>
        <taxon>Bacteria</taxon>
        <taxon>Pseudomonadati</taxon>
        <taxon>Pseudomonadota</taxon>
        <taxon>Gammaproteobacteria</taxon>
        <taxon>Oceanospirillales</taxon>
        <taxon>Endozoicomonadaceae</taxon>
        <taxon>Endozoicomonas</taxon>
    </lineage>
</organism>
<dbReference type="CDD" id="cd07043">
    <property type="entry name" value="STAS_anti-anti-sigma_factors"/>
    <property type="match status" value="1"/>
</dbReference>
<dbReference type="Gene3D" id="3.30.750.24">
    <property type="entry name" value="STAS domain"/>
    <property type="match status" value="1"/>
</dbReference>
<sequence length="124" mass="13737">MALSINLEDHYNYTLLEVQGKVDAVTSPILDHAIEAATFEGNRHLILDCSQLFSISSEGLRVLLNTRNTLTLLHSLTLCNVSRSIRALLELSGISRYVSIASDLEEAESMLFESDAQLGRINMN</sequence>
<dbReference type="InterPro" id="IPR036513">
    <property type="entry name" value="STAS_dom_sf"/>
</dbReference>